<dbReference type="Proteomes" id="UP000322783">
    <property type="component" value="Unassembled WGS sequence"/>
</dbReference>
<evidence type="ECO:0000259" key="1">
    <source>
        <dbReference type="Pfam" id="PF13480"/>
    </source>
</evidence>
<dbReference type="InterPro" id="IPR050644">
    <property type="entry name" value="PG_Glycine_Bridge_Synth"/>
</dbReference>
<dbReference type="InterPro" id="IPR038740">
    <property type="entry name" value="BioF2-like_GNAT_dom"/>
</dbReference>
<organism evidence="2 3">
    <name type="scientific">Selenomonas caprae</name>
    <dbReference type="NCBI Taxonomy" id="2606905"/>
    <lineage>
        <taxon>Bacteria</taxon>
        <taxon>Bacillati</taxon>
        <taxon>Bacillota</taxon>
        <taxon>Negativicutes</taxon>
        <taxon>Selenomonadales</taxon>
        <taxon>Selenomonadaceae</taxon>
        <taxon>Selenomonas</taxon>
    </lineage>
</organism>
<evidence type="ECO:0000313" key="2">
    <source>
        <dbReference type="EMBL" id="TYZ29949.1"/>
    </source>
</evidence>
<dbReference type="AlphaFoldDB" id="A0A5D6WS51"/>
<dbReference type="Gene3D" id="3.40.630.30">
    <property type="match status" value="1"/>
</dbReference>
<dbReference type="PANTHER" id="PTHR36174">
    <property type="entry name" value="LIPID II:GLYCINE GLYCYLTRANSFERASE"/>
    <property type="match status" value="1"/>
</dbReference>
<dbReference type="Pfam" id="PF13480">
    <property type="entry name" value="Acetyltransf_6"/>
    <property type="match status" value="1"/>
</dbReference>
<keyword evidence="2" id="KW-0808">Transferase</keyword>
<dbReference type="RefSeq" id="WP_149188508.1">
    <property type="nucleotide sequence ID" value="NZ_VTOZ01000005.1"/>
</dbReference>
<dbReference type="EMBL" id="VTOZ01000005">
    <property type="protein sequence ID" value="TYZ29949.1"/>
    <property type="molecule type" value="Genomic_DNA"/>
</dbReference>
<dbReference type="InterPro" id="IPR016181">
    <property type="entry name" value="Acyl_CoA_acyltransferase"/>
</dbReference>
<proteinExistence type="predicted"/>
<feature type="domain" description="BioF2-like acetyltransferase" evidence="1">
    <location>
        <begin position="165"/>
        <end position="283"/>
    </location>
</feature>
<dbReference type="GO" id="GO:0016740">
    <property type="term" value="F:transferase activity"/>
    <property type="evidence" value="ECO:0007669"/>
    <property type="project" value="UniProtKB-KW"/>
</dbReference>
<gene>
    <name evidence="2" type="ORF">FZ041_03270</name>
</gene>
<accession>A0A5D6WS51</accession>
<name>A0A5D6WS51_9FIRM</name>
<dbReference type="SUPFAM" id="SSF55729">
    <property type="entry name" value="Acyl-CoA N-acyltransferases (Nat)"/>
    <property type="match status" value="1"/>
</dbReference>
<keyword evidence="3" id="KW-1185">Reference proteome</keyword>
<evidence type="ECO:0000313" key="3">
    <source>
        <dbReference type="Proteomes" id="UP000322783"/>
    </source>
</evidence>
<dbReference type="PANTHER" id="PTHR36174:SF1">
    <property type="entry name" value="LIPID II:GLYCINE GLYCYLTRANSFERASE"/>
    <property type="match status" value="1"/>
</dbReference>
<sequence length="315" mass="36769">MSRVRAVVYNHNYEAAWDEFVQNAKNKHFFFYRKYMEYHSDRFNDLSLMFINDKDKIVALLPASRHDNTLISHGGLTFGGVLSNESMSTELMLEIFNELYKFCKEKRIIKLLYKCMPYIYYKYPSEEEKYALFIHNAKLIRRDVSTTIYLPCRYKYKKLRKRMINKAHNNGVEVKESKNFRAFIDLVNSVLSKYHNTSAVHTGAELELLASRFPKNIHLYIAELNGELLAGTVVFENDDVVHTQYLANSGKGRALGALDCVIDYLVTEKYAKSTYLDFGISNEQQGRYLNKGLIEQKEGFGARAVVHDFYEWDIE</sequence>
<reference evidence="2 3" key="1">
    <citation type="submission" date="2019-08" db="EMBL/GenBank/DDBJ databases">
        <title>Selenomonas sp. mPRGC5 and Selenomonas sp. mPRGC8 isolated from ruminal fluid of dairy goat (Capra hircus).</title>
        <authorList>
            <person name="Poothong S."/>
            <person name="Nuengjamnong C."/>
            <person name="Tanasupawat S."/>
        </authorList>
    </citation>
    <scope>NUCLEOTIDE SEQUENCE [LARGE SCALE GENOMIC DNA]</scope>
    <source>
        <strain evidence="3">mPRGC8</strain>
    </source>
</reference>
<protein>
    <submittedName>
        <fullName evidence="2">GNAT family N-acetyltransferase</fullName>
    </submittedName>
</protein>
<comment type="caution">
    <text evidence="2">The sequence shown here is derived from an EMBL/GenBank/DDBJ whole genome shotgun (WGS) entry which is preliminary data.</text>
</comment>